<evidence type="ECO:0000313" key="5">
    <source>
        <dbReference type="EMBL" id="QOY89233.1"/>
    </source>
</evidence>
<evidence type="ECO:0000259" key="4">
    <source>
        <dbReference type="PROSITE" id="PS01124"/>
    </source>
</evidence>
<dbReference type="Pfam" id="PF12833">
    <property type="entry name" value="HTH_18"/>
    <property type="match status" value="1"/>
</dbReference>
<dbReference type="InterPro" id="IPR050204">
    <property type="entry name" value="AraC_XylS_family_regulators"/>
</dbReference>
<evidence type="ECO:0000256" key="1">
    <source>
        <dbReference type="ARBA" id="ARBA00023015"/>
    </source>
</evidence>
<dbReference type="KEGG" id="pfer:IRI77_04555"/>
<sequence length="239" mass="26451">MVRYREHAPPAHLAGSVECFWTYDADSANSPQRVLPDACEDIVFMPDSGLLAAVGTMTRAQVYAHTQPQTLVGVRFHPSMARQFLGIAANELTDSLVDLSGLWGGRGEQLRSRMSSAATGEEAVSLLAGELRPGEETPAQKMVLWVVEQAGRVRLDDLARFAGLSQRHLRRVFLEQTGVSPKLFCRVVRFRSLVSRLSQGVEANWADLALDYGYYDQSHLVNEFRELSGVTPTSYVARP</sequence>
<organism evidence="5 6">
    <name type="scientific">Paludibaculum fermentans</name>
    <dbReference type="NCBI Taxonomy" id="1473598"/>
    <lineage>
        <taxon>Bacteria</taxon>
        <taxon>Pseudomonadati</taxon>
        <taxon>Acidobacteriota</taxon>
        <taxon>Terriglobia</taxon>
        <taxon>Bryobacterales</taxon>
        <taxon>Bryobacteraceae</taxon>
        <taxon>Paludibaculum</taxon>
    </lineage>
</organism>
<gene>
    <name evidence="5" type="ORF">IRI77_04555</name>
</gene>
<dbReference type="PANTHER" id="PTHR46796">
    <property type="entry name" value="HTH-TYPE TRANSCRIPTIONAL ACTIVATOR RHAS-RELATED"/>
    <property type="match status" value="1"/>
</dbReference>
<keyword evidence="1" id="KW-0805">Transcription regulation</keyword>
<evidence type="ECO:0000256" key="3">
    <source>
        <dbReference type="ARBA" id="ARBA00023163"/>
    </source>
</evidence>
<evidence type="ECO:0000313" key="6">
    <source>
        <dbReference type="Proteomes" id="UP000593892"/>
    </source>
</evidence>
<dbReference type="RefSeq" id="WP_194450895.1">
    <property type="nucleotide sequence ID" value="NZ_CP063849.1"/>
</dbReference>
<feature type="domain" description="HTH araC/xylS-type" evidence="4">
    <location>
        <begin position="140"/>
        <end position="238"/>
    </location>
</feature>
<dbReference type="EMBL" id="CP063849">
    <property type="protein sequence ID" value="QOY89233.1"/>
    <property type="molecule type" value="Genomic_DNA"/>
</dbReference>
<evidence type="ECO:0000256" key="2">
    <source>
        <dbReference type="ARBA" id="ARBA00023125"/>
    </source>
</evidence>
<keyword evidence="6" id="KW-1185">Reference proteome</keyword>
<dbReference type="InterPro" id="IPR018060">
    <property type="entry name" value="HTH_AraC"/>
</dbReference>
<dbReference type="GO" id="GO:0003700">
    <property type="term" value="F:DNA-binding transcription factor activity"/>
    <property type="evidence" value="ECO:0007669"/>
    <property type="project" value="InterPro"/>
</dbReference>
<dbReference type="PROSITE" id="PS01124">
    <property type="entry name" value="HTH_ARAC_FAMILY_2"/>
    <property type="match status" value="1"/>
</dbReference>
<reference evidence="5 6" key="1">
    <citation type="submission" date="2020-10" db="EMBL/GenBank/DDBJ databases">
        <title>Complete genome sequence of Paludibaculum fermentans P105T, a facultatively anaerobic acidobacterium capable of dissimilatory Fe(III) reduction.</title>
        <authorList>
            <person name="Dedysh S.N."/>
            <person name="Beletsky A.V."/>
            <person name="Kulichevskaya I.S."/>
            <person name="Mardanov A.V."/>
            <person name="Ravin N.V."/>
        </authorList>
    </citation>
    <scope>NUCLEOTIDE SEQUENCE [LARGE SCALE GENOMIC DNA]</scope>
    <source>
        <strain evidence="5 6">P105</strain>
    </source>
</reference>
<protein>
    <submittedName>
        <fullName evidence="5">Helix-turn-helix transcriptional regulator</fullName>
    </submittedName>
</protein>
<dbReference type="SUPFAM" id="SSF46689">
    <property type="entry name" value="Homeodomain-like"/>
    <property type="match status" value="2"/>
</dbReference>
<dbReference type="Proteomes" id="UP000593892">
    <property type="component" value="Chromosome"/>
</dbReference>
<keyword evidence="2" id="KW-0238">DNA-binding</keyword>
<dbReference type="Pfam" id="PF20240">
    <property type="entry name" value="DUF6597"/>
    <property type="match status" value="1"/>
</dbReference>
<name>A0A7S7NT39_PALFE</name>
<dbReference type="AlphaFoldDB" id="A0A7S7NT39"/>
<dbReference type="Gene3D" id="1.10.10.60">
    <property type="entry name" value="Homeodomain-like"/>
    <property type="match status" value="1"/>
</dbReference>
<dbReference type="GO" id="GO:0043565">
    <property type="term" value="F:sequence-specific DNA binding"/>
    <property type="evidence" value="ECO:0007669"/>
    <property type="project" value="InterPro"/>
</dbReference>
<accession>A0A7S7NT39</accession>
<keyword evidence="3" id="KW-0804">Transcription</keyword>
<proteinExistence type="predicted"/>
<dbReference type="SMART" id="SM00342">
    <property type="entry name" value="HTH_ARAC"/>
    <property type="match status" value="1"/>
</dbReference>
<dbReference type="InterPro" id="IPR046532">
    <property type="entry name" value="DUF6597"/>
</dbReference>
<dbReference type="InterPro" id="IPR009057">
    <property type="entry name" value="Homeodomain-like_sf"/>
</dbReference>